<proteinExistence type="predicted"/>
<reference evidence="2 3" key="1">
    <citation type="journal article" date="2021" name="BMC Genomics">
        <title>Datura genome reveals duplications of psychoactive alkaloid biosynthetic genes and high mutation rate following tissue culture.</title>
        <authorList>
            <person name="Rajewski A."/>
            <person name="Carter-House D."/>
            <person name="Stajich J."/>
            <person name="Litt A."/>
        </authorList>
    </citation>
    <scope>NUCLEOTIDE SEQUENCE [LARGE SCALE GENOMIC DNA]</scope>
    <source>
        <strain evidence="2">AR-01</strain>
    </source>
</reference>
<name>A0ABS8THB3_DATST</name>
<evidence type="ECO:0000256" key="1">
    <source>
        <dbReference type="SAM" id="MobiDB-lite"/>
    </source>
</evidence>
<evidence type="ECO:0000313" key="3">
    <source>
        <dbReference type="Proteomes" id="UP000823775"/>
    </source>
</evidence>
<keyword evidence="3" id="KW-1185">Reference proteome</keyword>
<protein>
    <submittedName>
        <fullName evidence="2">Uncharacterized protein</fullName>
    </submittedName>
</protein>
<dbReference type="EMBL" id="JACEIK010001627">
    <property type="protein sequence ID" value="MCD7470894.1"/>
    <property type="molecule type" value="Genomic_DNA"/>
</dbReference>
<comment type="caution">
    <text evidence="2">The sequence shown here is derived from an EMBL/GenBank/DDBJ whole genome shotgun (WGS) entry which is preliminary data.</text>
</comment>
<accession>A0ABS8THB3</accession>
<dbReference type="Proteomes" id="UP000823775">
    <property type="component" value="Unassembled WGS sequence"/>
</dbReference>
<feature type="region of interest" description="Disordered" evidence="1">
    <location>
        <begin position="23"/>
        <end position="71"/>
    </location>
</feature>
<feature type="compositionally biased region" description="Acidic residues" evidence="1">
    <location>
        <begin position="29"/>
        <end position="38"/>
    </location>
</feature>
<feature type="compositionally biased region" description="Acidic residues" evidence="1">
    <location>
        <begin position="46"/>
        <end position="59"/>
    </location>
</feature>
<organism evidence="2 3">
    <name type="scientific">Datura stramonium</name>
    <name type="common">Jimsonweed</name>
    <name type="synonym">Common thornapple</name>
    <dbReference type="NCBI Taxonomy" id="4076"/>
    <lineage>
        <taxon>Eukaryota</taxon>
        <taxon>Viridiplantae</taxon>
        <taxon>Streptophyta</taxon>
        <taxon>Embryophyta</taxon>
        <taxon>Tracheophyta</taxon>
        <taxon>Spermatophyta</taxon>
        <taxon>Magnoliopsida</taxon>
        <taxon>eudicotyledons</taxon>
        <taxon>Gunneridae</taxon>
        <taxon>Pentapetalae</taxon>
        <taxon>asterids</taxon>
        <taxon>lamiids</taxon>
        <taxon>Solanales</taxon>
        <taxon>Solanaceae</taxon>
        <taxon>Solanoideae</taxon>
        <taxon>Datureae</taxon>
        <taxon>Datura</taxon>
    </lineage>
</organism>
<sequence>MTGRPVDVGVIIRDVFTQARVKRGRGFEEPFDDDPADDEKEHVESDLDSDTDEEEDSEMENFVYAPRTNDE</sequence>
<evidence type="ECO:0000313" key="2">
    <source>
        <dbReference type="EMBL" id="MCD7470894.1"/>
    </source>
</evidence>
<gene>
    <name evidence="2" type="ORF">HAX54_011096</name>
</gene>